<dbReference type="Pfam" id="PF05135">
    <property type="entry name" value="Phage_connect_1"/>
    <property type="match status" value="1"/>
</dbReference>
<dbReference type="NCBIfam" id="TIGR02215">
    <property type="entry name" value="phage_chp_gp8"/>
    <property type="match status" value="2"/>
</dbReference>
<evidence type="ECO:0000313" key="2">
    <source>
        <dbReference type="Proteomes" id="UP000676565"/>
    </source>
</evidence>
<reference evidence="1 2" key="1">
    <citation type="submission" date="2021-04" db="EMBL/GenBank/DDBJ databases">
        <authorList>
            <person name="Ivanova A."/>
        </authorList>
    </citation>
    <scope>NUCLEOTIDE SEQUENCE [LARGE SCALE GENOMIC DNA]</scope>
    <source>
        <strain evidence="1 2">G18</strain>
    </source>
</reference>
<keyword evidence="2" id="KW-1185">Reference proteome</keyword>
<comment type="caution">
    <text evidence="1">The sequence shown here is derived from an EMBL/GenBank/DDBJ whole genome shotgun (WGS) entry which is preliminary data.</text>
</comment>
<proteinExistence type="predicted"/>
<organism evidence="1 2">
    <name type="scientific">Gemmata palustris</name>
    <dbReference type="NCBI Taxonomy" id="2822762"/>
    <lineage>
        <taxon>Bacteria</taxon>
        <taxon>Pseudomonadati</taxon>
        <taxon>Planctomycetota</taxon>
        <taxon>Planctomycetia</taxon>
        <taxon>Gemmatales</taxon>
        <taxon>Gemmataceae</taxon>
        <taxon>Gemmata</taxon>
    </lineage>
</organism>
<gene>
    <name evidence="1" type="ORF">J8F10_08925</name>
</gene>
<dbReference type="Proteomes" id="UP000676565">
    <property type="component" value="Unassembled WGS sequence"/>
</dbReference>
<name>A0ABS5BNU3_9BACT</name>
<dbReference type="Gene3D" id="1.10.3230.30">
    <property type="entry name" value="Phage gp6-like head-tail connector protein"/>
    <property type="match status" value="1"/>
</dbReference>
<dbReference type="InterPro" id="IPR021146">
    <property type="entry name" value="Phage_gp6-like_head-tail"/>
</dbReference>
<dbReference type="CDD" id="cd08054">
    <property type="entry name" value="gp6"/>
    <property type="match status" value="1"/>
</dbReference>
<accession>A0ABS5BNU3</accession>
<evidence type="ECO:0000313" key="1">
    <source>
        <dbReference type="EMBL" id="MBP3955402.1"/>
    </source>
</evidence>
<sequence length="213" mass="22683">MLRQSLALITPPATEPVTLAEAKAWARVDGTEEDAIFTALITAARQAAEEFLRRSLITQTWKLTLDLCAGANKPWWDGVREGAMSSLYGGLPGSVPLPKGPVQSISSVVTYDLNNAASTFAASNYRVDASGDRLLLNYGAVWPSNVRPEAGCEITYVAGYGAAAAVPQPIKTGILTHVAALYEQRGQCDDPSALPPAALSLYGRYRVMGDRLG</sequence>
<dbReference type="EMBL" id="JAGKQQ010000001">
    <property type="protein sequence ID" value="MBP3955402.1"/>
    <property type="molecule type" value="Genomic_DNA"/>
</dbReference>
<dbReference type="InterPro" id="IPR011738">
    <property type="entry name" value="Phage_CHP"/>
</dbReference>
<protein>
    <submittedName>
        <fullName evidence="1">Phage head-tail connector protein</fullName>
    </submittedName>
</protein>